<keyword evidence="3" id="KW-0807">Transducer</keyword>
<reference evidence="7 8" key="1">
    <citation type="submission" date="2019-01" db="EMBL/GenBank/DDBJ databases">
        <title>Lacunisphaera sp. strain TWA-58.</title>
        <authorList>
            <person name="Chen W.-M."/>
        </authorList>
    </citation>
    <scope>NUCLEOTIDE SEQUENCE [LARGE SCALE GENOMIC DNA]</scope>
    <source>
        <strain evidence="7 8">TWA-58</strain>
    </source>
</reference>
<gene>
    <name evidence="7" type="ORF">ESB00_10530</name>
</gene>
<dbReference type="OrthoDB" id="3378718at2"/>
<sequence>MSLSSHHKILAGFALVMAAAALLAGAALAWLYHLDRQLGTLSAVTTGAEVLRVMTPEVRRGYVVVLAVGAAGTLVSCLCIWWVWSTLGRVLRNVGRTLQASSSQVLVSAGALSNDSRELADNATRAAGAITSTGAAIEQLGGLTRRNTDNAGALRQLTGEARQAAGAGSGEMQALTATMRLMEERSAEVARILGTIDEIAFQTNLLALNAAVEAARAGEAGVGFSVVAEEVRSLARRSAEAARETADRIQTATDTTREGVASANRAAERLQHIVSCNQRLDELAARMETDSGEQRAGLEALRASATELDRLTRQNAVTAQGAAESSGTLRDEADHLGKAVLTLRELVEGAAVGATQEPNAARMAAASDGVGRPKTWLSSRRSSNNAPCAAPTSQLASPVTNGGGRPALGRVPA</sequence>
<dbReference type="PROSITE" id="PS50111">
    <property type="entry name" value="CHEMOTAXIS_TRANSDUC_2"/>
    <property type="match status" value="1"/>
</dbReference>
<comment type="similarity">
    <text evidence="2">Belongs to the methyl-accepting chemotaxis (MCP) protein family.</text>
</comment>
<feature type="compositionally biased region" description="Polar residues" evidence="4">
    <location>
        <begin position="376"/>
        <end position="400"/>
    </location>
</feature>
<feature type="transmembrane region" description="Helical" evidence="5">
    <location>
        <begin position="61"/>
        <end position="84"/>
    </location>
</feature>
<evidence type="ECO:0000256" key="3">
    <source>
        <dbReference type="PROSITE-ProRule" id="PRU00284"/>
    </source>
</evidence>
<organism evidence="7 8">
    <name type="scientific">Oleiharenicola lentus</name>
    <dbReference type="NCBI Taxonomy" id="2508720"/>
    <lineage>
        <taxon>Bacteria</taxon>
        <taxon>Pseudomonadati</taxon>
        <taxon>Verrucomicrobiota</taxon>
        <taxon>Opitutia</taxon>
        <taxon>Opitutales</taxon>
        <taxon>Opitutaceae</taxon>
        <taxon>Oleiharenicola</taxon>
    </lineage>
</organism>
<evidence type="ECO:0000259" key="6">
    <source>
        <dbReference type="PROSITE" id="PS50111"/>
    </source>
</evidence>
<accession>A0A4Q1CB07</accession>
<dbReference type="Pfam" id="PF00015">
    <property type="entry name" value="MCPsignal"/>
    <property type="match status" value="1"/>
</dbReference>
<keyword evidence="5" id="KW-0812">Transmembrane</keyword>
<dbReference type="GO" id="GO:0016020">
    <property type="term" value="C:membrane"/>
    <property type="evidence" value="ECO:0007669"/>
    <property type="project" value="InterPro"/>
</dbReference>
<dbReference type="Proteomes" id="UP000290218">
    <property type="component" value="Unassembled WGS sequence"/>
</dbReference>
<dbReference type="AlphaFoldDB" id="A0A4Q1CB07"/>
<dbReference type="EMBL" id="SDHX01000001">
    <property type="protein sequence ID" value="RXK56283.1"/>
    <property type="molecule type" value="Genomic_DNA"/>
</dbReference>
<evidence type="ECO:0000256" key="5">
    <source>
        <dbReference type="SAM" id="Phobius"/>
    </source>
</evidence>
<name>A0A4Q1CB07_9BACT</name>
<evidence type="ECO:0000256" key="4">
    <source>
        <dbReference type="SAM" id="MobiDB-lite"/>
    </source>
</evidence>
<comment type="caution">
    <text evidence="7">The sequence shown here is derived from an EMBL/GenBank/DDBJ whole genome shotgun (WGS) entry which is preliminary data.</text>
</comment>
<feature type="domain" description="Methyl-accepting transducer" evidence="6">
    <location>
        <begin position="101"/>
        <end position="330"/>
    </location>
</feature>
<evidence type="ECO:0000256" key="2">
    <source>
        <dbReference type="ARBA" id="ARBA00029447"/>
    </source>
</evidence>
<dbReference type="Gene3D" id="1.10.287.950">
    <property type="entry name" value="Methyl-accepting chemotaxis protein"/>
    <property type="match status" value="1"/>
</dbReference>
<protein>
    <recommendedName>
        <fullName evidence="6">Methyl-accepting transducer domain-containing protein</fullName>
    </recommendedName>
</protein>
<keyword evidence="8" id="KW-1185">Reference proteome</keyword>
<dbReference type="PRINTS" id="PR00260">
    <property type="entry name" value="CHEMTRNSDUCR"/>
</dbReference>
<evidence type="ECO:0000313" key="8">
    <source>
        <dbReference type="Proteomes" id="UP000290218"/>
    </source>
</evidence>
<dbReference type="SUPFAM" id="SSF58104">
    <property type="entry name" value="Methyl-accepting chemotaxis protein (MCP) signaling domain"/>
    <property type="match status" value="1"/>
</dbReference>
<proteinExistence type="inferred from homology"/>
<feature type="region of interest" description="Disordered" evidence="4">
    <location>
        <begin position="358"/>
        <end position="413"/>
    </location>
</feature>
<dbReference type="PANTHER" id="PTHR43531">
    <property type="entry name" value="PROTEIN ICFG"/>
    <property type="match status" value="1"/>
</dbReference>
<keyword evidence="5" id="KW-0472">Membrane</keyword>
<dbReference type="PANTHER" id="PTHR43531:SF11">
    <property type="entry name" value="METHYL-ACCEPTING CHEMOTAXIS PROTEIN 3"/>
    <property type="match status" value="1"/>
</dbReference>
<evidence type="ECO:0000256" key="1">
    <source>
        <dbReference type="ARBA" id="ARBA00022500"/>
    </source>
</evidence>
<dbReference type="InterPro" id="IPR051310">
    <property type="entry name" value="MCP_chemotaxis"/>
</dbReference>
<keyword evidence="1" id="KW-0145">Chemotaxis</keyword>
<dbReference type="SMART" id="SM00283">
    <property type="entry name" value="MA"/>
    <property type="match status" value="1"/>
</dbReference>
<dbReference type="GO" id="GO:0007165">
    <property type="term" value="P:signal transduction"/>
    <property type="evidence" value="ECO:0007669"/>
    <property type="project" value="UniProtKB-KW"/>
</dbReference>
<dbReference type="InterPro" id="IPR004089">
    <property type="entry name" value="MCPsignal_dom"/>
</dbReference>
<dbReference type="GO" id="GO:0006935">
    <property type="term" value="P:chemotaxis"/>
    <property type="evidence" value="ECO:0007669"/>
    <property type="project" value="UniProtKB-KW"/>
</dbReference>
<evidence type="ECO:0000313" key="7">
    <source>
        <dbReference type="EMBL" id="RXK56283.1"/>
    </source>
</evidence>
<dbReference type="InterPro" id="IPR004090">
    <property type="entry name" value="Chemotax_Me-accpt_rcpt"/>
</dbReference>
<dbReference type="RefSeq" id="WP_129047649.1">
    <property type="nucleotide sequence ID" value="NZ_SDHX01000001.1"/>
</dbReference>
<dbReference type="GO" id="GO:0004888">
    <property type="term" value="F:transmembrane signaling receptor activity"/>
    <property type="evidence" value="ECO:0007669"/>
    <property type="project" value="InterPro"/>
</dbReference>
<keyword evidence="5" id="KW-1133">Transmembrane helix</keyword>